<name>A0A9D5WY70_9BACT</name>
<evidence type="ECO:0000313" key="1">
    <source>
        <dbReference type="EMBL" id="MBF1446047.1"/>
    </source>
</evidence>
<dbReference type="AlphaFoldDB" id="A0A9D5WY70"/>
<accession>A0A9D5WY70</accession>
<reference evidence="1" key="1">
    <citation type="submission" date="2020-04" db="EMBL/GenBank/DDBJ databases">
        <title>Deep metagenomics examines the oral microbiome during advanced dental caries in children, revealing novel taxa and co-occurrences with host molecules.</title>
        <authorList>
            <person name="Baker J.L."/>
            <person name="Morton J.T."/>
            <person name="Dinis M."/>
            <person name="Alvarez R."/>
            <person name="Tran N.C."/>
            <person name="Knight R."/>
            <person name="Edlund A."/>
        </authorList>
    </citation>
    <scope>NUCLEOTIDE SEQUENCE</scope>
    <source>
        <strain evidence="1">JCVI_32_bin.50</strain>
    </source>
</reference>
<dbReference type="RefSeq" id="WP_278489007.1">
    <property type="nucleotide sequence ID" value="NZ_CAJZDG010000138.1"/>
</dbReference>
<comment type="caution">
    <text evidence="1">The sequence shown here is derived from an EMBL/GenBank/DDBJ whole genome shotgun (WGS) entry which is preliminary data.</text>
</comment>
<gene>
    <name evidence="1" type="ORF">HXN55_01480</name>
</gene>
<dbReference type="Proteomes" id="UP000787419">
    <property type="component" value="Unassembled WGS sequence"/>
</dbReference>
<evidence type="ECO:0000313" key="2">
    <source>
        <dbReference type="Proteomes" id="UP000787419"/>
    </source>
</evidence>
<sequence>MKDERVYKQPTITIIHIESSTFITAGSNSKTNHSGMNKDNRNIELGTQIEEGSASGAHAKPFEWEVE</sequence>
<organism evidence="1 2">
    <name type="scientific">Prevotella nigrescens</name>
    <dbReference type="NCBI Taxonomy" id="28133"/>
    <lineage>
        <taxon>Bacteria</taxon>
        <taxon>Pseudomonadati</taxon>
        <taxon>Bacteroidota</taxon>
        <taxon>Bacteroidia</taxon>
        <taxon>Bacteroidales</taxon>
        <taxon>Prevotellaceae</taxon>
        <taxon>Prevotella</taxon>
    </lineage>
</organism>
<dbReference type="EMBL" id="JABZTM010000008">
    <property type="protein sequence ID" value="MBF1446047.1"/>
    <property type="molecule type" value="Genomic_DNA"/>
</dbReference>
<protein>
    <submittedName>
        <fullName evidence="1">Uncharacterized protein</fullName>
    </submittedName>
</protein>
<proteinExistence type="predicted"/>